<keyword evidence="4" id="KW-1185">Reference proteome</keyword>
<proteinExistence type="evidence at transcript level"/>
<dbReference type="HOGENOM" id="CLU_072883_0_0_1"/>
<dbReference type="EnsemblMetazoa" id="NM_001162822.1">
    <property type="protein sequence ID" value="NP_001156294.1"/>
    <property type="gene ID" value="LOC100168443"/>
</dbReference>
<evidence type="ECO:0000256" key="1">
    <source>
        <dbReference type="SAM" id="SignalP"/>
    </source>
</evidence>
<dbReference type="OrthoDB" id="6572884at2759"/>
<dbReference type="OMA" id="FNCAIVD"/>
<feature type="chain" id="PRO_5010960712" evidence="1">
    <location>
        <begin position="26"/>
        <end position="290"/>
    </location>
</feature>
<reference evidence="4" key="2">
    <citation type="submission" date="2010-06" db="EMBL/GenBank/DDBJ databases">
        <authorList>
            <person name="Jiang H."/>
            <person name="Abraham K."/>
            <person name="Ali S."/>
            <person name="Alsbrooks S.L."/>
            <person name="Anim B.N."/>
            <person name="Anosike U.S."/>
            <person name="Attaway T."/>
            <person name="Bandaranaike D.P."/>
            <person name="Battles P.K."/>
            <person name="Bell S.N."/>
            <person name="Bell A.V."/>
            <person name="Beltran B."/>
            <person name="Bickham C."/>
            <person name="Bustamante Y."/>
            <person name="Caleb T."/>
            <person name="Canada A."/>
            <person name="Cardenas V."/>
            <person name="Carter K."/>
            <person name="Chacko J."/>
            <person name="Chandrabose M.N."/>
            <person name="Chavez D."/>
            <person name="Chavez A."/>
            <person name="Chen L."/>
            <person name="Chu H.-S."/>
            <person name="Claassen K.J."/>
            <person name="Cockrell R."/>
            <person name="Collins M."/>
            <person name="Cooper J.A."/>
            <person name="Cree A."/>
            <person name="Curry S.M."/>
            <person name="Da Y."/>
            <person name="Dao M.D."/>
            <person name="Das B."/>
            <person name="Davila M.-L."/>
            <person name="Davy-Carroll L."/>
            <person name="Denson S."/>
            <person name="Dinh H."/>
            <person name="Ebong V.E."/>
            <person name="Edwards J.R."/>
            <person name="Egan A."/>
            <person name="El-Daye J."/>
            <person name="Escobedo L."/>
            <person name="Fernandez S."/>
            <person name="Fernando P.R."/>
            <person name="Flagg N."/>
            <person name="Forbes L.D."/>
            <person name="Fowler R.G."/>
            <person name="Fu Q."/>
            <person name="Gabisi R.A."/>
            <person name="Ganer J."/>
            <person name="Garbino Pronczuk A."/>
            <person name="Garcia R.M."/>
            <person name="Garner T."/>
            <person name="Garrett T.E."/>
            <person name="Gonzalez D.A."/>
            <person name="Hamid H."/>
            <person name="Hawkins E.S."/>
            <person name="Hirani K."/>
            <person name="Hogues M.E."/>
            <person name="Hollins B."/>
            <person name="Hsiao C.-H."/>
            <person name="Jabil R."/>
            <person name="James M.L."/>
            <person name="Jhangiani S.N."/>
            <person name="Johnson B."/>
            <person name="Johnson Q."/>
            <person name="Joshi V."/>
            <person name="Kalu J.B."/>
            <person name="Kam C."/>
            <person name="Kashfia A."/>
            <person name="Keebler J."/>
            <person name="Kisamo H."/>
            <person name="Kovar C.L."/>
            <person name="Lago L.A."/>
            <person name="Lai C.-Y."/>
            <person name="Laidlaw J."/>
            <person name="Lara F."/>
            <person name="Le T.-K."/>
            <person name="Lee S.L."/>
            <person name="Legall F.H."/>
            <person name="Lemon S.J."/>
            <person name="Lewis L.R."/>
            <person name="Li B."/>
            <person name="Liu Y."/>
            <person name="Liu Y.-S."/>
            <person name="Lopez J."/>
            <person name="Lozado R.J."/>
            <person name="Lu J."/>
            <person name="Madu R.C."/>
            <person name="Maheshwari M."/>
            <person name="Maheshwari R."/>
            <person name="Malloy K."/>
            <person name="Martinez E."/>
            <person name="Mathew T."/>
            <person name="Mercado I.C."/>
            <person name="Mercado C."/>
            <person name="Meyer B."/>
            <person name="Montgomery K."/>
            <person name="Morgan M.B."/>
            <person name="Munidasa M."/>
            <person name="Nazareth L.V."/>
            <person name="Nelson J."/>
            <person name="Ng B.M."/>
            <person name="Nguyen N.B."/>
            <person name="Nguyen P.Q."/>
            <person name="Nguyen T."/>
            <person name="Obregon M."/>
            <person name="Okwuonu G.O."/>
            <person name="Onwere C.G."/>
            <person name="Orozco G."/>
            <person name="Parra A."/>
            <person name="Patel S."/>
            <person name="Patil S."/>
            <person name="Perez A."/>
            <person name="Perez Y."/>
            <person name="Pham C."/>
            <person name="Primus E.L."/>
            <person name="Pu L.-L."/>
            <person name="Puazo M."/>
            <person name="Qin X."/>
            <person name="Quiroz J.B."/>
            <person name="Reese J."/>
            <person name="Richards S."/>
            <person name="Rives C.M."/>
            <person name="Robberts R."/>
            <person name="Ruiz S.J."/>
            <person name="Ruiz M.J."/>
            <person name="Santibanez J."/>
            <person name="Schneider B.W."/>
            <person name="Sisson I."/>
            <person name="Smith M."/>
            <person name="Sodergren E."/>
            <person name="Song X.-Z."/>
            <person name="Song B.B."/>
            <person name="Summersgill H."/>
            <person name="Thelus R."/>
            <person name="Thornton R.D."/>
            <person name="Trejos Z.Y."/>
            <person name="Usmani K."/>
            <person name="Vattathil S."/>
            <person name="Villasana D."/>
            <person name="Walker D.L."/>
            <person name="Wang S."/>
            <person name="Wang K."/>
            <person name="White C.S."/>
            <person name="Williams A.C."/>
            <person name="Williamson J."/>
            <person name="Wilson K."/>
            <person name="Woghiren I.O."/>
            <person name="Woodworth J.R."/>
            <person name="Worley K.C."/>
            <person name="Wright R.A."/>
            <person name="Wu W."/>
            <person name="Young L."/>
            <person name="Zhang L."/>
            <person name="Zhang J."/>
            <person name="Zhu Y."/>
            <person name="Muzny D.M."/>
            <person name="Weinstock G."/>
            <person name="Gibbs R.A."/>
        </authorList>
    </citation>
    <scope>NUCLEOTIDE SEQUENCE [LARGE SCALE GENOMIC DNA]</scope>
    <source>
        <strain evidence="4">LSR1</strain>
    </source>
</reference>
<accession>C4WUS5</accession>
<dbReference type="EMBL" id="AK341194">
    <property type="protein sequence ID" value="BAH71645.1"/>
    <property type="molecule type" value="mRNA"/>
</dbReference>
<evidence type="ECO:0000313" key="3">
    <source>
        <dbReference type="EnsemblMetazoa" id="NP_001156294.1"/>
    </source>
</evidence>
<dbReference type="AlphaFoldDB" id="C4WUS5"/>
<reference evidence="3" key="3">
    <citation type="submission" date="2022-06" db="UniProtKB">
        <authorList>
            <consortium name="EnsemblMetazoa"/>
        </authorList>
    </citation>
    <scope>IDENTIFICATION</scope>
</reference>
<name>C4WUS5_ACYPI</name>
<evidence type="ECO:0000313" key="4">
    <source>
        <dbReference type="Proteomes" id="UP000007819"/>
    </source>
</evidence>
<gene>
    <name evidence="2" type="primary">ACYPI009143</name>
    <name evidence="3" type="synonym">100168443</name>
</gene>
<protein>
    <submittedName>
        <fullName evidence="2">ACYPI009143 protein</fullName>
    </submittedName>
</protein>
<organism evidence="2">
    <name type="scientific">Acyrthosiphon pisum</name>
    <name type="common">Pea aphid</name>
    <dbReference type="NCBI Taxonomy" id="7029"/>
    <lineage>
        <taxon>Eukaryota</taxon>
        <taxon>Metazoa</taxon>
        <taxon>Ecdysozoa</taxon>
        <taxon>Arthropoda</taxon>
        <taxon>Hexapoda</taxon>
        <taxon>Insecta</taxon>
        <taxon>Pterygota</taxon>
        <taxon>Neoptera</taxon>
        <taxon>Paraneoptera</taxon>
        <taxon>Hemiptera</taxon>
        <taxon>Sternorrhyncha</taxon>
        <taxon>Aphidomorpha</taxon>
        <taxon>Aphidoidea</taxon>
        <taxon>Aphididae</taxon>
        <taxon>Macrosiphini</taxon>
        <taxon>Acyrthosiphon</taxon>
    </lineage>
</organism>
<keyword evidence="1" id="KW-0732">Signal</keyword>
<dbReference type="eggNOG" id="ENOG502S6B3">
    <property type="taxonomic scope" value="Eukaryota"/>
</dbReference>
<feature type="signal peptide" evidence="1">
    <location>
        <begin position="1"/>
        <end position="25"/>
    </location>
</feature>
<dbReference type="KEGG" id="api:100168443"/>
<dbReference type="InParanoid" id="C4WUS5"/>
<dbReference type="Proteomes" id="UP000007819">
    <property type="component" value="Chromosome A3"/>
</dbReference>
<reference evidence="2" key="1">
    <citation type="submission" date="2009-06" db="EMBL/GenBank/DDBJ databases">
        <title>A full-length cDNA resource of the pea aphid, Acyrthosiphon pisum.</title>
        <authorList>
            <person name="Shigenobu S."/>
            <person name="Nakabachi A."/>
            <person name="Richards S."/>
        </authorList>
    </citation>
    <scope>NUCLEOTIDE SEQUENCE</scope>
    <source>
        <strain evidence="2">LSR1</strain>
        <tissue evidence="2">Whole body</tissue>
    </source>
</reference>
<evidence type="ECO:0000313" key="2">
    <source>
        <dbReference type="EMBL" id="BAH71645.1"/>
    </source>
</evidence>
<sequence length="290" mass="33007">MIKTKTQTFLLKLGLIFLYLNYTNGCVSNKKLYTEIGCKPIYGNDSNSCPVAYDCDKVFSRPINKCYLNGNVYEPVDRLSKTDSALNPCFAACFCDQKTYDNKTTTKFKCAKVECPSKFNRLRDPCYYQYNRDSCCEVKKHCPEEKAIDHECVHDNKVYKNGQRFYVGDYLRCVCSPEYNGTISDKSCREVGCSYEILYMENILSRSAPVYLKKVDGCPIQWFNPKYDAATIADEITSTSKSNEHNCKYGDLSISVGQNMTIGQQSDSDTYKTTCSCNIPPLVTCIKVRK</sequence>
<dbReference type="EnsemblMetazoa" id="XM_029491155.1">
    <property type="protein sequence ID" value="XP_029347015.1"/>
    <property type="gene ID" value="LOC115032981"/>
</dbReference>